<comment type="caution">
    <text evidence="2">The sequence shown here is derived from an EMBL/GenBank/DDBJ whole genome shotgun (WGS) entry which is preliminary data.</text>
</comment>
<proteinExistence type="predicted"/>
<evidence type="ECO:0000313" key="2">
    <source>
        <dbReference type="EMBL" id="TDZ65981.1"/>
    </source>
</evidence>
<evidence type="ECO:0000313" key="3">
    <source>
        <dbReference type="Proteomes" id="UP000295703"/>
    </source>
</evidence>
<name>A0A4R8RJP0_COLTR</name>
<dbReference type="STRING" id="5466.A0A4R8RJP0"/>
<reference evidence="2 3" key="1">
    <citation type="submission" date="2018-12" db="EMBL/GenBank/DDBJ databases">
        <title>Genome sequence and assembly of Colletotrichum trifolii.</title>
        <authorList>
            <person name="Gan P."/>
            <person name="Shirasu K."/>
        </authorList>
    </citation>
    <scope>NUCLEOTIDE SEQUENCE [LARGE SCALE GENOMIC DNA]</scope>
    <source>
        <strain evidence="2 3">543-2</strain>
    </source>
</reference>
<dbReference type="AlphaFoldDB" id="A0A4R8RJP0"/>
<evidence type="ECO:0000256" key="1">
    <source>
        <dbReference type="SAM" id="MobiDB-lite"/>
    </source>
</evidence>
<dbReference type="EMBL" id="RYZW01000020">
    <property type="protein sequence ID" value="TDZ65981.1"/>
    <property type="molecule type" value="Genomic_DNA"/>
</dbReference>
<organism evidence="2 3">
    <name type="scientific">Colletotrichum trifolii</name>
    <dbReference type="NCBI Taxonomy" id="5466"/>
    <lineage>
        <taxon>Eukaryota</taxon>
        <taxon>Fungi</taxon>
        <taxon>Dikarya</taxon>
        <taxon>Ascomycota</taxon>
        <taxon>Pezizomycotina</taxon>
        <taxon>Sordariomycetes</taxon>
        <taxon>Hypocreomycetidae</taxon>
        <taxon>Glomerellales</taxon>
        <taxon>Glomerellaceae</taxon>
        <taxon>Colletotrichum</taxon>
        <taxon>Colletotrichum orbiculare species complex</taxon>
    </lineage>
</organism>
<protein>
    <recommendedName>
        <fullName evidence="4">SWIM-type domain-containing protein</fullName>
    </recommendedName>
</protein>
<keyword evidence="3" id="KW-1185">Reference proteome</keyword>
<gene>
    <name evidence="2" type="ORF">CTRI78_v003292</name>
</gene>
<dbReference type="Proteomes" id="UP000295703">
    <property type="component" value="Unassembled WGS sequence"/>
</dbReference>
<accession>A0A4R8RJP0</accession>
<feature type="region of interest" description="Disordered" evidence="1">
    <location>
        <begin position="86"/>
        <end position="150"/>
    </location>
</feature>
<evidence type="ECO:0008006" key="4">
    <source>
        <dbReference type="Google" id="ProtNLM"/>
    </source>
</evidence>
<sequence length="275" mass="29193">MNNTPPSSSQPKPAPRAVLTSLITSLTSHAPSAPTPPSSNAFRTLPQSHRQLLITLHVLFPSLLLPALDLLDRHLVTRILRDETAAALRNPSPPPGPEKETAGAATDAAEVSASSDDENGALSSPSPVADLGGRAPVAEPADPTRREPVTFHLVRSAAAARSSRRKQDSGATTYIVHLDAWNCTCASFAFEAFPPGAHGQDIEILDADVADVVHEGPDEWQFGGLSLDGKKHGGVPCCKHLLACLLSEQWGSVLGKYAMEMRLCREEIADLVVDV</sequence>